<reference evidence="2 3" key="1">
    <citation type="submission" date="2022-10" db="EMBL/GenBank/DDBJ databases">
        <title>Erythrobacter sp. sf7 Genome sequencing.</title>
        <authorList>
            <person name="Park S."/>
        </authorList>
    </citation>
    <scope>NUCLEOTIDE SEQUENCE [LARGE SCALE GENOMIC DNA]</scope>
    <source>
        <strain evidence="3">sf7</strain>
    </source>
</reference>
<accession>A0ABT5JP51</accession>
<feature type="signal peptide" evidence="1">
    <location>
        <begin position="1"/>
        <end position="22"/>
    </location>
</feature>
<protein>
    <submittedName>
        <fullName evidence="2">Uncharacterized protein</fullName>
    </submittedName>
</protein>
<evidence type="ECO:0000256" key="1">
    <source>
        <dbReference type="SAM" id="SignalP"/>
    </source>
</evidence>
<dbReference type="Proteomes" id="UP001216558">
    <property type="component" value="Unassembled WGS sequence"/>
</dbReference>
<sequence length="256" mass="27828">MPNRFRSVIAFLLLVSASTAWADDYSVTAAKLANAIFEGQSDIQKELLPPLSKEEYAELEKLAGCPATVRGGGAASFVIFDWRCPADHPSGEIARSTAVRFNEDGRLIGFAINRTLEGAQPTAIAQARSDLPSVRPLLRAFAEAVVSGGDATLDGLIYLDSFDEARLAPYVGGSFRLSRTMVAGNFSIYLYKNKTRSGGRRTAVLQLDDAGRPLGLTFGPRYVADRRSSDDDDRTYYSGIRNRERSVQSCVGKTVC</sequence>
<organism evidence="2 3">
    <name type="scientific">Erythrobacter fulvus</name>
    <dbReference type="NCBI Taxonomy" id="2987523"/>
    <lineage>
        <taxon>Bacteria</taxon>
        <taxon>Pseudomonadati</taxon>
        <taxon>Pseudomonadota</taxon>
        <taxon>Alphaproteobacteria</taxon>
        <taxon>Sphingomonadales</taxon>
        <taxon>Erythrobacteraceae</taxon>
        <taxon>Erythrobacter/Porphyrobacter group</taxon>
        <taxon>Erythrobacter</taxon>
    </lineage>
</organism>
<keyword evidence="3" id="KW-1185">Reference proteome</keyword>
<evidence type="ECO:0000313" key="2">
    <source>
        <dbReference type="EMBL" id="MDC8754567.1"/>
    </source>
</evidence>
<keyword evidence="1" id="KW-0732">Signal</keyword>
<dbReference type="EMBL" id="JAQQXQ010000005">
    <property type="protein sequence ID" value="MDC8754567.1"/>
    <property type="molecule type" value="Genomic_DNA"/>
</dbReference>
<proteinExistence type="predicted"/>
<evidence type="ECO:0000313" key="3">
    <source>
        <dbReference type="Proteomes" id="UP001216558"/>
    </source>
</evidence>
<feature type="chain" id="PRO_5047452119" evidence="1">
    <location>
        <begin position="23"/>
        <end position="256"/>
    </location>
</feature>
<comment type="caution">
    <text evidence="2">The sequence shown here is derived from an EMBL/GenBank/DDBJ whole genome shotgun (WGS) entry which is preliminary data.</text>
</comment>
<dbReference type="RefSeq" id="WP_273677604.1">
    <property type="nucleotide sequence ID" value="NZ_JAQQXQ010000005.1"/>
</dbReference>
<name>A0ABT5JP51_9SPHN</name>
<gene>
    <name evidence="2" type="ORF">OIK40_07935</name>
</gene>